<keyword evidence="5" id="KW-0539">Nucleus</keyword>
<feature type="compositionally biased region" description="Low complexity" evidence="6">
    <location>
        <begin position="501"/>
        <end position="516"/>
    </location>
</feature>
<feature type="region of interest" description="Disordered" evidence="6">
    <location>
        <begin position="260"/>
        <end position="301"/>
    </location>
</feature>
<feature type="region of interest" description="Disordered" evidence="6">
    <location>
        <begin position="139"/>
        <end position="161"/>
    </location>
</feature>
<dbReference type="InterPro" id="IPR013909">
    <property type="entry name" value="NuBaID_C"/>
</dbReference>
<feature type="domain" description="NuBaID C-terminal" evidence="8">
    <location>
        <begin position="308"/>
        <end position="429"/>
    </location>
</feature>
<dbReference type="Pfam" id="PF07967">
    <property type="entry name" value="zf-C3HC"/>
    <property type="match status" value="1"/>
</dbReference>
<evidence type="ECO:0000256" key="4">
    <source>
        <dbReference type="ARBA" id="ARBA00022833"/>
    </source>
</evidence>
<proteinExistence type="predicted"/>
<organism evidence="9 10">
    <name type="scientific">Ascosphaera apis ARSEF 7405</name>
    <dbReference type="NCBI Taxonomy" id="392613"/>
    <lineage>
        <taxon>Eukaryota</taxon>
        <taxon>Fungi</taxon>
        <taxon>Dikarya</taxon>
        <taxon>Ascomycota</taxon>
        <taxon>Pezizomycotina</taxon>
        <taxon>Eurotiomycetes</taxon>
        <taxon>Eurotiomycetidae</taxon>
        <taxon>Onygenales</taxon>
        <taxon>Ascosphaeraceae</taxon>
        <taxon>Ascosphaera</taxon>
    </lineage>
</organism>
<dbReference type="OrthoDB" id="2592092at2759"/>
<dbReference type="EMBL" id="AZGZ01000035">
    <property type="protein sequence ID" value="KZZ87379.1"/>
    <property type="molecule type" value="Genomic_DNA"/>
</dbReference>
<dbReference type="AlphaFoldDB" id="A0A167VDN4"/>
<gene>
    <name evidence="9" type="ORF">AAP_05760</name>
</gene>
<comment type="subcellular location">
    <subcellularLocation>
        <location evidence="1">Nucleus</location>
    </subcellularLocation>
</comment>
<feature type="region of interest" description="Disordered" evidence="6">
    <location>
        <begin position="1"/>
        <end position="73"/>
    </location>
</feature>
<evidence type="ECO:0000313" key="9">
    <source>
        <dbReference type="EMBL" id="KZZ87379.1"/>
    </source>
</evidence>
<feature type="compositionally biased region" description="Polar residues" evidence="6">
    <location>
        <begin position="54"/>
        <end position="72"/>
    </location>
</feature>
<feature type="region of interest" description="Disordered" evidence="6">
    <location>
        <begin position="496"/>
        <end position="522"/>
    </location>
</feature>
<dbReference type="Proteomes" id="UP000242877">
    <property type="component" value="Unassembled WGS sequence"/>
</dbReference>
<evidence type="ECO:0000259" key="7">
    <source>
        <dbReference type="Pfam" id="PF07967"/>
    </source>
</evidence>
<name>A0A167VDN4_9EURO</name>
<keyword evidence="4" id="KW-0862">Zinc</keyword>
<feature type="compositionally biased region" description="Low complexity" evidence="6">
    <location>
        <begin position="26"/>
        <end position="48"/>
    </location>
</feature>
<feature type="domain" description="C3HC-type" evidence="7">
    <location>
        <begin position="77"/>
        <end position="234"/>
    </location>
</feature>
<feature type="region of interest" description="Disordered" evidence="6">
    <location>
        <begin position="346"/>
        <end position="379"/>
    </location>
</feature>
<dbReference type="InterPro" id="IPR012935">
    <property type="entry name" value="NuBaID_N"/>
</dbReference>
<evidence type="ECO:0000256" key="5">
    <source>
        <dbReference type="ARBA" id="ARBA00023242"/>
    </source>
</evidence>
<dbReference type="GO" id="GO:0008270">
    <property type="term" value="F:zinc ion binding"/>
    <property type="evidence" value="ECO:0007669"/>
    <property type="project" value="UniProtKB-KW"/>
</dbReference>
<feature type="compositionally biased region" description="Acidic residues" evidence="6">
    <location>
        <begin position="361"/>
        <end position="372"/>
    </location>
</feature>
<sequence>MSYSLHTKKRKFHRVLDSISNPSREPPQSQAQQSHTTTATTTSPLSTPKRPRLNPSSVNQTPSKTPIKNDNLPNYVPWSRPRFLERLRTFRRVDRWTPKPAAINEVAWAKRGWECVGVQTLGCVGGCGREVVVKLPEDVDIEEEKEKDGEDGEEDVEEEEDWGIKMMERREVLEKLCTEYQREMVQGHVERCPWRVKGCDDTIQHLPLSKPEVAISSLSQRYHGLCAPQFNLPDVSQITTPIDDAVIQEIIKILPEDFTRSSPSQLQPLAAEQAERDKENLVNGETAKNANSNNADSGEKGKEINIPALKLSLLGWEVDPDSPSLGLITCNACFRRLGLWMYTRKPAADKPSDNNQIDVEGREEEEDEEEESENSKLDAAREHQEYCPWINHITQSCDSNGKINNLSKINPARAGWEVLIQDIRVMHRRLLWSGPLSTTTQDQTPATPAENSGKENTAMDVDIEGTGEDEEERKQRDREWWRKIQRLRQVLKVKGLKREGAASTTTGVSSRASSVARDARGV</sequence>
<dbReference type="PANTHER" id="PTHR15835">
    <property type="entry name" value="NUCLEAR-INTERACTING PARTNER OF ALK"/>
    <property type="match status" value="1"/>
</dbReference>
<evidence type="ECO:0000259" key="8">
    <source>
        <dbReference type="Pfam" id="PF08600"/>
    </source>
</evidence>
<dbReference type="Pfam" id="PF08600">
    <property type="entry name" value="NuBaID_C"/>
    <property type="match status" value="1"/>
</dbReference>
<keyword evidence="3" id="KW-0863">Zinc-finger</keyword>
<feature type="region of interest" description="Disordered" evidence="6">
    <location>
        <begin position="436"/>
        <end position="479"/>
    </location>
</feature>
<evidence type="ECO:0000256" key="1">
    <source>
        <dbReference type="ARBA" id="ARBA00004123"/>
    </source>
</evidence>
<accession>A0A167VDN4</accession>
<feature type="compositionally biased region" description="Polar residues" evidence="6">
    <location>
        <begin position="286"/>
        <end position="296"/>
    </location>
</feature>
<dbReference type="PANTHER" id="PTHR15835:SF6">
    <property type="entry name" value="ZINC FINGER C3HC-TYPE PROTEIN 1"/>
    <property type="match status" value="1"/>
</dbReference>
<evidence type="ECO:0000313" key="10">
    <source>
        <dbReference type="Proteomes" id="UP000242877"/>
    </source>
</evidence>
<dbReference type="VEuPathDB" id="FungiDB:AAP_05760"/>
<keyword evidence="2" id="KW-0479">Metal-binding</keyword>
<reference evidence="9 10" key="1">
    <citation type="journal article" date="2016" name="Genome Biol. Evol.">
        <title>Divergent and convergent evolution of fungal pathogenicity.</title>
        <authorList>
            <person name="Shang Y."/>
            <person name="Xiao G."/>
            <person name="Zheng P."/>
            <person name="Cen K."/>
            <person name="Zhan S."/>
            <person name="Wang C."/>
        </authorList>
    </citation>
    <scope>NUCLEOTIDE SEQUENCE [LARGE SCALE GENOMIC DNA]</scope>
    <source>
        <strain evidence="9 10">ARSEF 7405</strain>
    </source>
</reference>
<feature type="compositionally biased region" description="Acidic residues" evidence="6">
    <location>
        <begin position="461"/>
        <end position="471"/>
    </location>
</feature>
<evidence type="ECO:0000256" key="6">
    <source>
        <dbReference type="SAM" id="MobiDB-lite"/>
    </source>
</evidence>
<evidence type="ECO:0000256" key="3">
    <source>
        <dbReference type="ARBA" id="ARBA00022771"/>
    </source>
</evidence>
<protein>
    <submittedName>
        <fullName evidence="9">Zinc finger, C3HC-like protein</fullName>
    </submittedName>
</protein>
<feature type="compositionally biased region" description="Basic residues" evidence="6">
    <location>
        <begin position="1"/>
        <end position="13"/>
    </location>
</feature>
<feature type="compositionally biased region" description="Low complexity" evidence="6">
    <location>
        <begin position="438"/>
        <end position="449"/>
    </location>
</feature>
<comment type="caution">
    <text evidence="9">The sequence shown here is derived from an EMBL/GenBank/DDBJ whole genome shotgun (WGS) entry which is preliminary data.</text>
</comment>
<dbReference type="GO" id="GO:0005634">
    <property type="term" value="C:nucleus"/>
    <property type="evidence" value="ECO:0007669"/>
    <property type="project" value="UniProtKB-SubCell"/>
</dbReference>
<evidence type="ECO:0000256" key="2">
    <source>
        <dbReference type="ARBA" id="ARBA00022723"/>
    </source>
</evidence>
<keyword evidence="10" id="KW-1185">Reference proteome</keyword>